<dbReference type="EMBL" id="DQAY01000022">
    <property type="protein sequence ID" value="HCO22095.1"/>
    <property type="molecule type" value="Genomic_DNA"/>
</dbReference>
<evidence type="ECO:0000256" key="6">
    <source>
        <dbReference type="ARBA" id="ARBA00023027"/>
    </source>
</evidence>
<gene>
    <name evidence="7" type="primary">nadE</name>
    <name evidence="12" type="ORF">DIT97_03140</name>
</gene>
<accession>A0A3D3QZV7</accession>
<evidence type="ECO:0000256" key="5">
    <source>
        <dbReference type="ARBA" id="ARBA00022840"/>
    </source>
</evidence>
<sequence length="558" mass="61628">MKIALAQLNPTVGDLSGNCQKILETVNRAEQSGVDLVLFPELILCGYPPKDILLREGFIEACDHAVDQLAARLNPDIGVVIGHPTGRDLPQGRIANAASLLFQGKVDSQIHKLLLPNYDVFDEQRYFRHADLKQINPVSFQGLKLGLHICEDAWWGQADTFYHNQPFELPDPVKILAEAGSDLLVNISASPFEIDKRKRRGQIVGAHRDRYSIPYLFVNQVGGNDDLVFDGHSFVMDAAGGLVLQMPGFREDLQFYETGQSADRGPGESDDLSREEQLFEALVLGLRDYMQKCGFTDCVLGLSGGIDSALACAIAAEAIGPERVHALLLPSRYSSDHSVADSLKLAENLGLDYETIPIDSVHLAFENLPVIGDDLKLEPAGLADQNLQARIRGANVMVRSNQHGWMALATGNKSELAMGYCTLYGDMAGGFAVLSDVFKCDVYRVARYVNQRAGRIVIPENILEKAPSAELAPNQVDQDSLPPYDLLDGILKGLIEDERSVKSLSKEYLPETVHWVAGRLDRNEFKRRQMPPGIKLSARAFSSGRRMPMAARFQWDEE</sequence>
<feature type="active site" description="Nucleophile; for glutaminase activity" evidence="7">
    <location>
        <position position="150"/>
    </location>
</feature>
<dbReference type="PROSITE" id="PS50263">
    <property type="entry name" value="CN_HYDROLASE"/>
    <property type="match status" value="1"/>
</dbReference>
<evidence type="ECO:0000256" key="10">
    <source>
        <dbReference type="RuleBase" id="RU003811"/>
    </source>
</evidence>
<evidence type="ECO:0000256" key="3">
    <source>
        <dbReference type="ARBA" id="ARBA00022598"/>
    </source>
</evidence>
<feature type="binding site" evidence="7">
    <location>
        <position position="410"/>
    </location>
    <ligand>
        <name>ATP</name>
        <dbReference type="ChEBI" id="CHEBI:30616"/>
    </ligand>
</feature>
<evidence type="ECO:0000256" key="2">
    <source>
        <dbReference type="ARBA" id="ARBA00007145"/>
    </source>
</evidence>
<keyword evidence="4 7" id="KW-0547">Nucleotide-binding</keyword>
<evidence type="ECO:0000259" key="11">
    <source>
        <dbReference type="PROSITE" id="PS50263"/>
    </source>
</evidence>
<dbReference type="InterPro" id="IPR014445">
    <property type="entry name" value="Gln-dep_NAD_synthase"/>
</dbReference>
<evidence type="ECO:0000313" key="13">
    <source>
        <dbReference type="Proteomes" id="UP000263642"/>
    </source>
</evidence>
<comment type="caution">
    <text evidence="7">Lacks conserved residue(s) required for the propagation of feature annotation.</text>
</comment>
<evidence type="ECO:0000256" key="8">
    <source>
        <dbReference type="PIRNR" id="PIRNR006630"/>
    </source>
</evidence>
<protein>
    <recommendedName>
        <fullName evidence="7 8">Glutamine-dependent NAD(+) synthetase</fullName>
        <ecNumber evidence="7 8">6.3.5.1</ecNumber>
    </recommendedName>
    <alternativeName>
        <fullName evidence="7 8">NAD(+) synthase [glutamine-hydrolyzing]</fullName>
    </alternativeName>
</protein>
<dbReference type="Pfam" id="PF02540">
    <property type="entry name" value="NAD_synthase"/>
    <property type="match status" value="1"/>
</dbReference>
<dbReference type="CDD" id="cd07570">
    <property type="entry name" value="GAT_Gln-NAD-synth"/>
    <property type="match status" value="1"/>
</dbReference>
<comment type="similarity">
    <text evidence="2 7 8">In the C-terminal section; belongs to the NAD synthetase family.</text>
</comment>
<dbReference type="GO" id="GO:0008795">
    <property type="term" value="F:NAD+ synthase activity"/>
    <property type="evidence" value="ECO:0007669"/>
    <property type="project" value="UniProtKB-UniRule"/>
</dbReference>
<proteinExistence type="inferred from homology"/>
<comment type="caution">
    <text evidence="12">The sequence shown here is derived from an EMBL/GenBank/DDBJ whole genome shotgun (WGS) entry which is preliminary data.</text>
</comment>
<dbReference type="NCBIfam" id="TIGR00552">
    <property type="entry name" value="nadE"/>
    <property type="match status" value="1"/>
</dbReference>
<dbReference type="AlphaFoldDB" id="A0A3D3QZV7"/>
<dbReference type="InterPro" id="IPR014729">
    <property type="entry name" value="Rossmann-like_a/b/a_fold"/>
</dbReference>
<reference evidence="12 13" key="1">
    <citation type="journal article" date="2018" name="Nat. Biotechnol.">
        <title>A standardized bacterial taxonomy based on genome phylogeny substantially revises the tree of life.</title>
        <authorList>
            <person name="Parks D.H."/>
            <person name="Chuvochina M."/>
            <person name="Waite D.W."/>
            <person name="Rinke C."/>
            <person name="Skarshewski A."/>
            <person name="Chaumeil P.A."/>
            <person name="Hugenholtz P."/>
        </authorList>
    </citation>
    <scope>NUCLEOTIDE SEQUENCE [LARGE SCALE GENOMIC DNA]</scope>
    <source>
        <strain evidence="12">UBA9375</strain>
    </source>
</reference>
<name>A0A3D3QZV7_9PLAN</name>
<dbReference type="InterPro" id="IPR000132">
    <property type="entry name" value="Nitrilase/CN_hydratase_CS"/>
</dbReference>
<feature type="active site" description="Proton acceptor" evidence="9">
    <location>
        <position position="41"/>
    </location>
</feature>
<dbReference type="HAMAP" id="MF_02090">
    <property type="entry name" value="NadE_glutamine_dep"/>
    <property type="match status" value="1"/>
</dbReference>
<dbReference type="InterPro" id="IPR036526">
    <property type="entry name" value="C-N_Hydrolase_sf"/>
</dbReference>
<dbReference type="NCBIfam" id="NF010588">
    <property type="entry name" value="PRK13981.1"/>
    <property type="match status" value="1"/>
</dbReference>
<dbReference type="Gene3D" id="3.40.50.620">
    <property type="entry name" value="HUPs"/>
    <property type="match status" value="1"/>
</dbReference>
<dbReference type="InterPro" id="IPR022310">
    <property type="entry name" value="NAD/GMP_synthase"/>
</dbReference>
<dbReference type="Proteomes" id="UP000263642">
    <property type="component" value="Unassembled WGS sequence"/>
</dbReference>
<dbReference type="PANTHER" id="PTHR23090">
    <property type="entry name" value="NH 3 /GLUTAMINE-DEPENDENT NAD + SYNTHETASE"/>
    <property type="match status" value="1"/>
</dbReference>
<keyword evidence="5 7" id="KW-0067">ATP-binding</keyword>
<dbReference type="GO" id="GO:0005737">
    <property type="term" value="C:cytoplasm"/>
    <property type="evidence" value="ECO:0007669"/>
    <property type="project" value="InterPro"/>
</dbReference>
<feature type="binding site" evidence="7">
    <location>
        <position position="190"/>
    </location>
    <ligand>
        <name>L-glutamine</name>
        <dbReference type="ChEBI" id="CHEBI:58359"/>
    </ligand>
</feature>
<dbReference type="Pfam" id="PF00795">
    <property type="entry name" value="CN_hydrolase"/>
    <property type="match status" value="1"/>
</dbReference>
<dbReference type="GO" id="GO:0009435">
    <property type="term" value="P:NAD+ biosynthetic process"/>
    <property type="evidence" value="ECO:0007669"/>
    <property type="project" value="UniProtKB-UniRule"/>
</dbReference>
<feature type="binding site" evidence="7">
    <location>
        <position position="118"/>
    </location>
    <ligand>
        <name>L-glutamine</name>
        <dbReference type="ChEBI" id="CHEBI:58359"/>
    </ligand>
</feature>
<dbReference type="SUPFAM" id="SSF52402">
    <property type="entry name" value="Adenine nucleotide alpha hydrolases-like"/>
    <property type="match status" value="1"/>
</dbReference>
<dbReference type="GO" id="GO:0004359">
    <property type="term" value="F:glutaminase activity"/>
    <property type="evidence" value="ECO:0007669"/>
    <property type="project" value="InterPro"/>
</dbReference>
<dbReference type="CDD" id="cd00553">
    <property type="entry name" value="NAD_synthase"/>
    <property type="match status" value="1"/>
</dbReference>
<keyword evidence="6 7" id="KW-0520">NAD</keyword>
<comment type="similarity">
    <text evidence="10">Belongs to the NAD synthetase family.</text>
</comment>
<keyword evidence="3 7" id="KW-0436">Ligase</keyword>
<evidence type="ECO:0000256" key="4">
    <source>
        <dbReference type="ARBA" id="ARBA00022741"/>
    </source>
</evidence>
<organism evidence="12 13">
    <name type="scientific">Gimesia maris</name>
    <dbReference type="NCBI Taxonomy" id="122"/>
    <lineage>
        <taxon>Bacteria</taxon>
        <taxon>Pseudomonadati</taxon>
        <taxon>Planctomycetota</taxon>
        <taxon>Planctomycetia</taxon>
        <taxon>Planctomycetales</taxon>
        <taxon>Planctomycetaceae</taxon>
        <taxon>Gimesia</taxon>
    </lineage>
</organism>
<evidence type="ECO:0000256" key="9">
    <source>
        <dbReference type="PROSITE-ProRule" id="PRU10139"/>
    </source>
</evidence>
<feature type="binding site" evidence="7">
    <location>
        <position position="415"/>
    </location>
    <ligand>
        <name>deamido-NAD(+)</name>
        <dbReference type="ChEBI" id="CHEBI:58437"/>
        <note>ligand shared between two neighboring subunits</note>
    </ligand>
</feature>
<dbReference type="PIRSF" id="PIRSF006630">
    <property type="entry name" value="NADS_GAT"/>
    <property type="match status" value="1"/>
</dbReference>
<dbReference type="GO" id="GO:0000257">
    <property type="term" value="F:nitrilase activity"/>
    <property type="evidence" value="ECO:0007669"/>
    <property type="project" value="UniProtKB-ARBA"/>
</dbReference>
<dbReference type="UniPathway" id="UPA00253">
    <property type="reaction ID" value="UER00334"/>
</dbReference>
<evidence type="ECO:0000313" key="12">
    <source>
        <dbReference type="EMBL" id="HCO22095.1"/>
    </source>
</evidence>
<dbReference type="InterPro" id="IPR003010">
    <property type="entry name" value="C-N_Hydrolase"/>
</dbReference>
<feature type="active site" description="Proton acceptor; for glutaminase activity" evidence="7">
    <location>
        <position position="41"/>
    </location>
</feature>
<dbReference type="GO" id="GO:0003952">
    <property type="term" value="F:NAD+ synthase (glutamine-hydrolyzing) activity"/>
    <property type="evidence" value="ECO:0007669"/>
    <property type="project" value="UniProtKB-UniRule"/>
</dbReference>
<dbReference type="SUPFAM" id="SSF56317">
    <property type="entry name" value="Carbon-nitrogen hydrolase"/>
    <property type="match status" value="1"/>
</dbReference>
<feature type="binding site" evidence="7">
    <location>
        <position position="526"/>
    </location>
    <ligand>
        <name>deamido-NAD(+)</name>
        <dbReference type="ChEBI" id="CHEBI:58437"/>
        <note>ligand shared between two neighboring subunits</note>
    </ligand>
</feature>
<dbReference type="Gene3D" id="3.60.110.10">
    <property type="entry name" value="Carbon-nitrogen hydrolase"/>
    <property type="match status" value="1"/>
</dbReference>
<dbReference type="EC" id="6.3.5.1" evidence="7 8"/>
<evidence type="ECO:0000256" key="1">
    <source>
        <dbReference type="ARBA" id="ARBA00005188"/>
    </source>
</evidence>
<feature type="active site" description="For glutaminase activity" evidence="7">
    <location>
        <position position="112"/>
    </location>
</feature>
<comment type="pathway">
    <text evidence="1 7 8">Cofactor biosynthesis; NAD(+) biosynthesis; NAD(+) from deamido-NAD(+) (L-Gln route): step 1/1.</text>
</comment>
<comment type="function">
    <text evidence="7">Catalyzes the ATP-dependent amidation of deamido-NAD to form NAD. Uses L-glutamine as a nitrogen source.</text>
</comment>
<dbReference type="FunFam" id="3.40.50.620:FF:000106">
    <property type="entry name" value="Glutamine-dependent NAD(+) synthetase"/>
    <property type="match status" value="1"/>
</dbReference>
<comment type="catalytic activity">
    <reaction evidence="7 8">
        <text>deamido-NAD(+) + L-glutamine + ATP + H2O = L-glutamate + AMP + diphosphate + NAD(+) + H(+)</text>
        <dbReference type="Rhea" id="RHEA:24384"/>
        <dbReference type="ChEBI" id="CHEBI:15377"/>
        <dbReference type="ChEBI" id="CHEBI:15378"/>
        <dbReference type="ChEBI" id="CHEBI:29985"/>
        <dbReference type="ChEBI" id="CHEBI:30616"/>
        <dbReference type="ChEBI" id="CHEBI:33019"/>
        <dbReference type="ChEBI" id="CHEBI:57540"/>
        <dbReference type="ChEBI" id="CHEBI:58359"/>
        <dbReference type="ChEBI" id="CHEBI:58437"/>
        <dbReference type="ChEBI" id="CHEBI:456215"/>
        <dbReference type="EC" id="6.3.5.1"/>
    </reaction>
</comment>
<evidence type="ECO:0000256" key="7">
    <source>
        <dbReference type="HAMAP-Rule" id="MF_02090"/>
    </source>
</evidence>
<feature type="binding site" evidence="7">
    <location>
        <begin position="301"/>
        <end position="308"/>
    </location>
    <ligand>
        <name>ATP</name>
        <dbReference type="ChEBI" id="CHEBI:30616"/>
    </ligand>
</feature>
<dbReference type="GO" id="GO:0005524">
    <property type="term" value="F:ATP binding"/>
    <property type="evidence" value="ECO:0007669"/>
    <property type="project" value="UniProtKB-UniRule"/>
</dbReference>
<dbReference type="InterPro" id="IPR003694">
    <property type="entry name" value="NAD_synthase"/>
</dbReference>
<feature type="binding site" evidence="7">
    <location>
        <position position="196"/>
    </location>
    <ligand>
        <name>L-glutamine</name>
        <dbReference type="ChEBI" id="CHEBI:58359"/>
    </ligand>
</feature>
<dbReference type="PANTHER" id="PTHR23090:SF9">
    <property type="entry name" value="GLUTAMINE-DEPENDENT NAD(+) SYNTHETASE"/>
    <property type="match status" value="1"/>
</dbReference>
<dbReference type="PROSITE" id="PS00920">
    <property type="entry name" value="NITRIL_CHT_1"/>
    <property type="match status" value="1"/>
</dbReference>
<feature type="domain" description="CN hydrolase" evidence="11">
    <location>
        <begin position="1"/>
        <end position="261"/>
    </location>
</feature>
<feature type="binding site" evidence="7">
    <location>
        <position position="386"/>
    </location>
    <ligand>
        <name>deamido-NAD(+)</name>
        <dbReference type="ChEBI" id="CHEBI:58437"/>
        <note>ligand shared between two neighboring subunits</note>
    </ligand>
</feature>